<dbReference type="PANTHER" id="PTHR33362:SF7">
    <property type="entry name" value="SLL1103 PROTEIN"/>
    <property type="match status" value="1"/>
</dbReference>
<evidence type="ECO:0000256" key="2">
    <source>
        <dbReference type="ARBA" id="ARBA00022475"/>
    </source>
</evidence>
<evidence type="ECO:0000256" key="6">
    <source>
        <dbReference type="ARBA" id="ARBA00023136"/>
    </source>
</evidence>
<reference evidence="11" key="1">
    <citation type="journal article" date="2019" name="Microbiol. Resour. Announc.">
        <title>Complete Genome Sequence of Halomonas olivaria, a Moderately Halophilic Bacterium Isolated from Olive Processing Effluents, Obtained by Nanopore Sequencing.</title>
        <authorList>
            <person name="Nagata S."/>
            <person name="Ii K.M."/>
            <person name="Tsukimi T."/>
            <person name="Miura M.C."/>
            <person name="Galipon J."/>
            <person name="Arakawa K."/>
        </authorList>
    </citation>
    <scope>NUCLEOTIDE SEQUENCE [LARGE SCALE GENOMIC DNA]</scope>
    <source>
        <strain evidence="11">TYRC17</strain>
    </source>
</reference>
<protein>
    <recommendedName>
        <fullName evidence="9">TRAP C4-dicarboxylate transport system permease DctM subunit domain-containing protein</fullName>
    </recommendedName>
</protein>
<name>A0ABN5XDR7_9GAMM</name>
<dbReference type="EMBL" id="AP019416">
    <property type="protein sequence ID" value="BBI54632.1"/>
    <property type="molecule type" value="Genomic_DNA"/>
</dbReference>
<proteinExistence type="predicted"/>
<evidence type="ECO:0000256" key="3">
    <source>
        <dbReference type="ARBA" id="ARBA00022519"/>
    </source>
</evidence>
<dbReference type="Proteomes" id="UP000289555">
    <property type="component" value="Chromosome"/>
</dbReference>
<evidence type="ECO:0000313" key="11">
    <source>
        <dbReference type="Proteomes" id="UP000289555"/>
    </source>
</evidence>
<keyword evidence="2" id="KW-1003">Cell membrane</keyword>
<dbReference type="InterPro" id="IPR004681">
    <property type="entry name" value="TRAP_DctM"/>
</dbReference>
<gene>
    <name evidence="10" type="ORF">HORIV_70530</name>
</gene>
<comment type="subcellular location">
    <subcellularLocation>
        <location evidence="1 7">Cell inner membrane</location>
        <topology evidence="1 7">Multi-pass membrane protein</topology>
    </subcellularLocation>
</comment>
<evidence type="ECO:0000256" key="1">
    <source>
        <dbReference type="ARBA" id="ARBA00004429"/>
    </source>
</evidence>
<keyword evidence="7" id="KW-0813">Transport</keyword>
<feature type="domain" description="TRAP C4-dicarboxylate transport system permease DctM subunit" evidence="9">
    <location>
        <begin position="1"/>
        <end position="112"/>
    </location>
</feature>
<evidence type="ECO:0000256" key="7">
    <source>
        <dbReference type="RuleBase" id="RU369079"/>
    </source>
</evidence>
<feature type="transmembrane region" description="Helical" evidence="8">
    <location>
        <begin position="92"/>
        <end position="113"/>
    </location>
</feature>
<feature type="transmembrane region" description="Helical" evidence="8">
    <location>
        <begin position="42"/>
        <end position="63"/>
    </location>
</feature>
<comment type="function">
    <text evidence="7">Part of the tripartite ATP-independent periplasmic (TRAP) transport system.</text>
</comment>
<keyword evidence="5 8" id="KW-1133">Transmembrane helix</keyword>
<evidence type="ECO:0000259" key="9">
    <source>
        <dbReference type="Pfam" id="PF06808"/>
    </source>
</evidence>
<feature type="transmembrane region" description="Helical" evidence="8">
    <location>
        <begin position="6"/>
        <end position="30"/>
    </location>
</feature>
<keyword evidence="6 8" id="KW-0472">Membrane</keyword>
<keyword evidence="4 8" id="KW-0812">Transmembrane</keyword>
<dbReference type="InterPro" id="IPR010656">
    <property type="entry name" value="DctM"/>
</dbReference>
<organism evidence="10 11">
    <name type="scientific">Vreelandella olivaria</name>
    <dbReference type="NCBI Taxonomy" id="390919"/>
    <lineage>
        <taxon>Bacteria</taxon>
        <taxon>Pseudomonadati</taxon>
        <taxon>Pseudomonadota</taxon>
        <taxon>Gammaproteobacteria</taxon>
        <taxon>Oceanospirillales</taxon>
        <taxon>Halomonadaceae</taxon>
        <taxon>Vreelandella</taxon>
    </lineage>
</organism>
<dbReference type="PANTHER" id="PTHR33362">
    <property type="entry name" value="SIALIC ACID TRAP TRANSPORTER PERMEASE PROTEIN SIAT-RELATED"/>
    <property type="match status" value="1"/>
</dbReference>
<evidence type="ECO:0000256" key="4">
    <source>
        <dbReference type="ARBA" id="ARBA00022692"/>
    </source>
</evidence>
<sequence length="115" mass="12781">MLILILLLVFVLGFFLDWLEISLILMPIFVPIITQLELSNGLTGGALLVWFAILFAINLQTSFLTPPFGVSLFYLKGAVGDRVATLDIYRGVLPFIAIQLFVLLLILLFPGLLML</sequence>
<keyword evidence="3 7" id="KW-0997">Cell inner membrane</keyword>
<evidence type="ECO:0000256" key="8">
    <source>
        <dbReference type="SAM" id="Phobius"/>
    </source>
</evidence>
<dbReference type="Pfam" id="PF06808">
    <property type="entry name" value="DctM"/>
    <property type="match status" value="1"/>
</dbReference>
<accession>A0ABN5XDR7</accession>
<keyword evidence="11" id="KW-1185">Reference proteome</keyword>
<evidence type="ECO:0000256" key="5">
    <source>
        <dbReference type="ARBA" id="ARBA00022989"/>
    </source>
</evidence>
<evidence type="ECO:0000313" key="10">
    <source>
        <dbReference type="EMBL" id="BBI54632.1"/>
    </source>
</evidence>